<feature type="domain" description="MaoC-like" evidence="1">
    <location>
        <begin position="8"/>
        <end position="99"/>
    </location>
</feature>
<accession>A0A410GGC5</accession>
<dbReference type="EMBL" id="CP022987">
    <property type="protein sequence ID" value="QAA95372.1"/>
    <property type="molecule type" value="Genomic_DNA"/>
</dbReference>
<dbReference type="Proteomes" id="UP000283474">
    <property type="component" value="Chromosome"/>
</dbReference>
<proteinExistence type="predicted"/>
<organism evidence="2 3">
    <name type="scientific">Pollutimonas thiosulfatoxidans</name>
    <dbReference type="NCBI Taxonomy" id="2028345"/>
    <lineage>
        <taxon>Bacteria</taxon>
        <taxon>Pseudomonadati</taxon>
        <taxon>Pseudomonadota</taxon>
        <taxon>Betaproteobacteria</taxon>
        <taxon>Burkholderiales</taxon>
        <taxon>Alcaligenaceae</taxon>
        <taxon>Pollutimonas</taxon>
    </lineage>
</organism>
<dbReference type="Pfam" id="PF01575">
    <property type="entry name" value="MaoC_dehydratas"/>
    <property type="match status" value="1"/>
</dbReference>
<dbReference type="SUPFAM" id="SSF54637">
    <property type="entry name" value="Thioesterase/thiol ester dehydrase-isomerase"/>
    <property type="match status" value="1"/>
</dbReference>
<dbReference type="InterPro" id="IPR002539">
    <property type="entry name" value="MaoC-like_dom"/>
</dbReference>
<gene>
    <name evidence="2" type="ORF">CKA81_17000</name>
</gene>
<dbReference type="CDD" id="cd03441">
    <property type="entry name" value="R_hydratase_like"/>
    <property type="match status" value="1"/>
</dbReference>
<dbReference type="OrthoDB" id="8638517at2"/>
<evidence type="ECO:0000259" key="1">
    <source>
        <dbReference type="Pfam" id="PF01575"/>
    </source>
</evidence>
<dbReference type="AlphaFoldDB" id="A0A410GGC5"/>
<sequence>MLKRTDATLEKKVKMTQEIIDQYGRINGDNDTIHYDEELAKSRGFRGTLAHGLNVMGYAAGLAAQKYGERWYTEGELYTKWIAPVCPGDDLVVTLADDGELQGAVAQGPTMVGHAKLVGR</sequence>
<dbReference type="Gene3D" id="3.10.129.10">
    <property type="entry name" value="Hotdog Thioesterase"/>
    <property type="match status" value="1"/>
</dbReference>
<dbReference type="InterPro" id="IPR029069">
    <property type="entry name" value="HotDog_dom_sf"/>
</dbReference>
<keyword evidence="3" id="KW-1185">Reference proteome</keyword>
<evidence type="ECO:0000313" key="3">
    <source>
        <dbReference type="Proteomes" id="UP000283474"/>
    </source>
</evidence>
<protein>
    <recommendedName>
        <fullName evidence="1">MaoC-like domain-containing protein</fullName>
    </recommendedName>
</protein>
<evidence type="ECO:0000313" key="2">
    <source>
        <dbReference type="EMBL" id="QAA95372.1"/>
    </source>
</evidence>
<dbReference type="KEGG" id="pus:CKA81_17000"/>
<name>A0A410GGC5_9BURK</name>
<dbReference type="RefSeq" id="WP_128356385.1">
    <property type="nucleotide sequence ID" value="NZ_CP022987.1"/>
</dbReference>
<reference evidence="2 3" key="1">
    <citation type="submission" date="2017-08" db="EMBL/GenBank/DDBJ databases">
        <authorList>
            <person name="Park S.-J."/>
            <person name="Kim H."/>
        </authorList>
    </citation>
    <scope>NUCLEOTIDE SEQUENCE [LARGE SCALE GENOMIC DNA]</scope>
    <source>
        <strain evidence="3">ye3</strain>
    </source>
</reference>